<feature type="binding site" evidence="9">
    <location>
        <position position="255"/>
    </location>
    <ligand>
        <name>(6S)-5,6,7,8-tetrahydrofolate</name>
        <dbReference type="ChEBI" id="CHEBI:57453"/>
    </ligand>
</feature>
<comment type="cofactor">
    <cofactor evidence="1 9 10">
        <name>pyridoxal 5'-phosphate</name>
        <dbReference type="ChEBI" id="CHEBI:597326"/>
    </cofactor>
</comment>
<keyword evidence="8 9" id="KW-0663">Pyridoxal phosphate</keyword>
<dbReference type="InterPro" id="IPR049943">
    <property type="entry name" value="Ser_HO-MeTrfase-like"/>
</dbReference>
<evidence type="ECO:0000256" key="10">
    <source>
        <dbReference type="PIRSR" id="PIRSR000412-50"/>
    </source>
</evidence>
<feature type="site" description="Plays an important role in substrate specificity" evidence="9">
    <location>
        <position position="239"/>
    </location>
</feature>
<dbReference type="EC" id="2.1.2.-" evidence="9"/>
<comment type="similarity">
    <text evidence="2 9">Belongs to the SHMT family.</text>
</comment>
<sequence>MNDEKHTIEGVVRLSIPKELVDVLRIVANHNKWRRIECINLIASENVMSPLAEAVYLTDMMHRYAEGKPRKRYYQGTRFIDDIELLVMELMGRLLNAKYVEPRPISGTIANAVVFRVLAQPGDKALIAPVQAGAHVSHTKYGTLGALNIEHIELPYDAENFNIDVDKAVKMIEDIKPKFVVLGGSVYLFPHPVKELANAAHSVNARLVYDAAHVLGLIIGRKWRNPLEHGADVVTSSTHKTFPGPQGGMIFTNDEALYKEISKTVFPKFVSNHHLHRLPATAVTAIEMMYFGEAYADQIVRNAKRLAESLHAYGFNVLAEHLGFTQSHQVLVDVRNLGGGAKCAALLEEANIIVNKNLLPYDKPEDVKNPSGLRIGVQEMTRYGMRESDMEVIAEFMKQVLIDKRDPREVRLKVIEFRKEFQSVKYTFDVDIESLVSKYIKIPFILDLRL</sequence>
<dbReference type="GO" id="GO:0004372">
    <property type="term" value="F:glycine hydroxymethyltransferase activity"/>
    <property type="evidence" value="ECO:0007669"/>
    <property type="project" value="UniProtKB-UniRule"/>
</dbReference>
<dbReference type="Pfam" id="PF00464">
    <property type="entry name" value="SHMT"/>
    <property type="match status" value="1"/>
</dbReference>
<evidence type="ECO:0000313" key="12">
    <source>
        <dbReference type="EMBL" id="HIP57213.1"/>
    </source>
</evidence>
<evidence type="ECO:0000256" key="7">
    <source>
        <dbReference type="ARBA" id="ARBA00022679"/>
    </source>
</evidence>
<dbReference type="PROSITE" id="PS00096">
    <property type="entry name" value="SHMT"/>
    <property type="match status" value="1"/>
</dbReference>
<dbReference type="CDD" id="cd00378">
    <property type="entry name" value="SHMT"/>
    <property type="match status" value="1"/>
</dbReference>
<evidence type="ECO:0000256" key="5">
    <source>
        <dbReference type="ARBA" id="ARBA00022563"/>
    </source>
</evidence>
<dbReference type="GO" id="GO:0008168">
    <property type="term" value="F:methyltransferase activity"/>
    <property type="evidence" value="ECO:0007669"/>
    <property type="project" value="UniProtKB-KW"/>
</dbReference>
<dbReference type="InterPro" id="IPR039429">
    <property type="entry name" value="SHMT-like_dom"/>
</dbReference>
<evidence type="ECO:0000313" key="13">
    <source>
        <dbReference type="Proteomes" id="UP000605805"/>
    </source>
</evidence>
<dbReference type="GO" id="GO:0035999">
    <property type="term" value="P:tetrahydrofolate interconversion"/>
    <property type="evidence" value="ECO:0007669"/>
    <property type="project" value="InterPro"/>
</dbReference>
<evidence type="ECO:0000256" key="4">
    <source>
        <dbReference type="ARBA" id="ARBA00022490"/>
    </source>
</evidence>
<feature type="binding site" evidence="9">
    <location>
        <begin position="134"/>
        <end position="136"/>
    </location>
    <ligand>
        <name>(6S)-5,6,7,8-tetrahydrofolate</name>
        <dbReference type="ChEBI" id="CHEBI:57453"/>
    </ligand>
</feature>
<dbReference type="FunFam" id="3.90.1150.10:FF:000114">
    <property type="entry name" value="Serine hydroxymethyltransferase"/>
    <property type="match status" value="1"/>
</dbReference>
<dbReference type="AlphaFoldDB" id="A0A832YXX9"/>
<comment type="caution">
    <text evidence="9">Lacks conserved residue(s) required for the propagation of feature annotation.</text>
</comment>
<evidence type="ECO:0000256" key="6">
    <source>
        <dbReference type="ARBA" id="ARBA00022605"/>
    </source>
</evidence>
<evidence type="ECO:0000256" key="3">
    <source>
        <dbReference type="ARBA" id="ARBA00011738"/>
    </source>
</evidence>
<dbReference type="FunFam" id="3.40.640.10:FF:000101">
    <property type="entry name" value="Serine hydroxymethyltransferase"/>
    <property type="match status" value="1"/>
</dbReference>
<dbReference type="Gene3D" id="3.90.1150.10">
    <property type="entry name" value="Aspartate Aminotransferase, domain 1"/>
    <property type="match status" value="1"/>
</dbReference>
<feature type="domain" description="Serine hydroxymethyltransferase-like" evidence="11">
    <location>
        <begin position="27"/>
        <end position="397"/>
    </location>
</feature>
<dbReference type="EMBL" id="DQTV01000074">
    <property type="protein sequence ID" value="HIP57213.1"/>
    <property type="molecule type" value="Genomic_DNA"/>
</dbReference>
<keyword evidence="6 9" id="KW-0028">Amino-acid biosynthesis</keyword>
<dbReference type="InterPro" id="IPR019798">
    <property type="entry name" value="Ser_HO-MeTrfase_PLP_BS"/>
</dbReference>
<organism evidence="12 13">
    <name type="scientific">Ignisphaera aggregans</name>
    <dbReference type="NCBI Taxonomy" id="334771"/>
    <lineage>
        <taxon>Archaea</taxon>
        <taxon>Thermoproteota</taxon>
        <taxon>Thermoprotei</taxon>
        <taxon>Desulfurococcales</taxon>
        <taxon>Desulfurococcaceae</taxon>
        <taxon>Ignisphaera</taxon>
    </lineage>
</organism>
<comment type="subcellular location">
    <subcellularLocation>
        <location evidence="9">Cytoplasm</location>
    </subcellularLocation>
</comment>
<dbReference type="UniPathway" id="UPA00288">
    <property type="reaction ID" value="UER01023"/>
</dbReference>
<name>A0A832YXX9_9CREN</name>
<dbReference type="GO" id="GO:0032259">
    <property type="term" value="P:methylation"/>
    <property type="evidence" value="ECO:0007669"/>
    <property type="project" value="UniProtKB-KW"/>
</dbReference>
<dbReference type="PIRSF" id="PIRSF000412">
    <property type="entry name" value="SHMT"/>
    <property type="match status" value="1"/>
</dbReference>
<dbReference type="InterPro" id="IPR015422">
    <property type="entry name" value="PyrdxlP-dep_Trfase_small"/>
</dbReference>
<dbReference type="GO" id="GO:0005737">
    <property type="term" value="C:cytoplasm"/>
    <property type="evidence" value="ECO:0007669"/>
    <property type="project" value="UniProtKB-SubCell"/>
</dbReference>
<accession>A0A832YXX9</accession>
<dbReference type="Gene3D" id="3.40.640.10">
    <property type="entry name" value="Type I PLP-dependent aspartate aminotransferase-like (Major domain)"/>
    <property type="match status" value="1"/>
</dbReference>
<dbReference type="GO" id="GO:0019264">
    <property type="term" value="P:glycine biosynthetic process from serine"/>
    <property type="evidence" value="ECO:0007669"/>
    <property type="project" value="UniProtKB-UniRule"/>
</dbReference>
<dbReference type="NCBIfam" id="NF000586">
    <property type="entry name" value="PRK00011.1"/>
    <property type="match status" value="1"/>
</dbReference>
<dbReference type="Proteomes" id="UP000605805">
    <property type="component" value="Unassembled WGS sequence"/>
</dbReference>
<keyword evidence="12" id="KW-0489">Methyltransferase</keyword>
<comment type="caution">
    <text evidence="12">The sequence shown here is derived from an EMBL/GenBank/DDBJ whole genome shotgun (WGS) entry which is preliminary data.</text>
</comment>
<evidence type="ECO:0000256" key="8">
    <source>
        <dbReference type="ARBA" id="ARBA00022898"/>
    </source>
</evidence>
<keyword evidence="5 9" id="KW-0554">One-carbon metabolism</keyword>
<evidence type="ECO:0000256" key="2">
    <source>
        <dbReference type="ARBA" id="ARBA00006376"/>
    </source>
</evidence>
<keyword evidence="7 9" id="KW-0808">Transferase</keyword>
<proteinExistence type="inferred from homology"/>
<gene>
    <name evidence="9" type="primary">glyA</name>
    <name evidence="12" type="ORF">EYH02_03985</name>
</gene>
<comment type="subunit">
    <text evidence="3 9">Homodimer.</text>
</comment>
<keyword evidence="4 9" id="KW-0963">Cytoplasm</keyword>
<reference evidence="12" key="1">
    <citation type="journal article" date="2020" name="ISME J.">
        <title>Gammaproteobacteria mediating utilization of methyl-, sulfur- and petroleum organic compounds in deep ocean hydrothermal plumes.</title>
        <authorList>
            <person name="Zhou Z."/>
            <person name="Liu Y."/>
            <person name="Pan J."/>
            <person name="Cron B.R."/>
            <person name="Toner B.M."/>
            <person name="Anantharaman K."/>
            <person name="Breier J.A."/>
            <person name="Dick G.J."/>
            <person name="Li M."/>
        </authorList>
    </citation>
    <scope>NUCLEOTIDE SEQUENCE</scope>
    <source>
        <strain evidence="12">SZUA-1435</strain>
    </source>
</reference>
<protein>
    <recommendedName>
        <fullName evidence="9">Serine hydroxymethyltransferase</fullName>
        <shortName evidence="9">SHMT</shortName>
        <shortName evidence="9">Serine methylase</shortName>
        <ecNumber evidence="9">2.1.2.-</ecNumber>
    </recommendedName>
</protein>
<comment type="pathway">
    <text evidence="9">Amino-acid biosynthesis; glycine biosynthesis; glycine from L-serine: step 1/1.</text>
</comment>
<evidence type="ECO:0000256" key="9">
    <source>
        <dbReference type="HAMAP-Rule" id="MF_00051"/>
    </source>
</evidence>
<dbReference type="InterPro" id="IPR015421">
    <property type="entry name" value="PyrdxlP-dep_Trfase_major"/>
</dbReference>
<dbReference type="HAMAP" id="MF_00051">
    <property type="entry name" value="SHMT"/>
    <property type="match status" value="1"/>
</dbReference>
<comment type="function">
    <text evidence="9">Catalyzes the reversible interconversion of serine and glycine with a modified folate serving as the one-carbon carrier. Also exhibits a pteridine-independent aldolase activity toward beta-hydroxyamino acids, producing glycine and aldehydes, via a retro-aldol mechanism.</text>
</comment>
<dbReference type="PANTHER" id="PTHR11680">
    <property type="entry name" value="SERINE HYDROXYMETHYLTRANSFERASE"/>
    <property type="match status" value="1"/>
</dbReference>
<evidence type="ECO:0000259" key="11">
    <source>
        <dbReference type="Pfam" id="PF00464"/>
    </source>
</evidence>
<dbReference type="PANTHER" id="PTHR11680:SF35">
    <property type="entry name" value="SERINE HYDROXYMETHYLTRANSFERASE 1"/>
    <property type="match status" value="1"/>
</dbReference>
<dbReference type="InterPro" id="IPR001085">
    <property type="entry name" value="Ser_HO-MeTrfase"/>
</dbReference>
<dbReference type="GO" id="GO:0030170">
    <property type="term" value="F:pyridoxal phosphate binding"/>
    <property type="evidence" value="ECO:0007669"/>
    <property type="project" value="UniProtKB-UniRule"/>
</dbReference>
<evidence type="ECO:0000256" key="1">
    <source>
        <dbReference type="ARBA" id="ARBA00001933"/>
    </source>
</evidence>
<dbReference type="SUPFAM" id="SSF53383">
    <property type="entry name" value="PLP-dependent transferases"/>
    <property type="match status" value="1"/>
</dbReference>
<dbReference type="InterPro" id="IPR015424">
    <property type="entry name" value="PyrdxlP-dep_Trfase"/>
</dbReference>
<feature type="modified residue" description="N6-(pyridoxal phosphate)lysine" evidence="9 10">
    <location>
        <position position="240"/>
    </location>
</feature>